<evidence type="ECO:0000313" key="2">
    <source>
        <dbReference type="Proteomes" id="UP001140949"/>
    </source>
</evidence>
<protein>
    <submittedName>
        <fullName evidence="1">60S ribosomal protein L7a-1</fullName>
    </submittedName>
</protein>
<keyword evidence="2" id="KW-1185">Reference proteome</keyword>
<keyword evidence="1" id="KW-0689">Ribosomal protein</keyword>
<dbReference type="GO" id="GO:0005840">
    <property type="term" value="C:ribosome"/>
    <property type="evidence" value="ECO:0007669"/>
    <property type="project" value="UniProtKB-KW"/>
</dbReference>
<organism evidence="1 2">
    <name type="scientific">Iris pallida</name>
    <name type="common">Sweet iris</name>
    <dbReference type="NCBI Taxonomy" id="29817"/>
    <lineage>
        <taxon>Eukaryota</taxon>
        <taxon>Viridiplantae</taxon>
        <taxon>Streptophyta</taxon>
        <taxon>Embryophyta</taxon>
        <taxon>Tracheophyta</taxon>
        <taxon>Spermatophyta</taxon>
        <taxon>Magnoliopsida</taxon>
        <taxon>Liliopsida</taxon>
        <taxon>Asparagales</taxon>
        <taxon>Iridaceae</taxon>
        <taxon>Iridoideae</taxon>
        <taxon>Irideae</taxon>
        <taxon>Iris</taxon>
    </lineage>
</organism>
<reference evidence="1" key="1">
    <citation type="journal article" date="2023" name="GigaByte">
        <title>Genome assembly of the bearded iris, Iris pallida Lam.</title>
        <authorList>
            <person name="Bruccoleri R.E."/>
            <person name="Oakeley E.J."/>
            <person name="Faust A.M.E."/>
            <person name="Altorfer M."/>
            <person name="Dessus-Babus S."/>
            <person name="Burckhardt D."/>
            <person name="Oertli M."/>
            <person name="Naumann U."/>
            <person name="Petersen F."/>
            <person name="Wong J."/>
        </authorList>
    </citation>
    <scope>NUCLEOTIDE SEQUENCE</scope>
    <source>
        <strain evidence="1">GSM-AAB239-AS_SAM_17_03QT</strain>
    </source>
</reference>
<dbReference type="EMBL" id="JANAVB010016197">
    <property type="protein sequence ID" value="KAJ6831987.1"/>
    <property type="molecule type" value="Genomic_DNA"/>
</dbReference>
<dbReference type="Proteomes" id="UP001140949">
    <property type="component" value="Unassembled WGS sequence"/>
</dbReference>
<gene>
    <name evidence="1" type="ORF">M6B38_344990</name>
</gene>
<accession>A0AAX6GUI9</accession>
<keyword evidence="1" id="KW-0687">Ribonucleoprotein</keyword>
<proteinExistence type="predicted"/>
<reference evidence="1" key="2">
    <citation type="submission" date="2023-04" db="EMBL/GenBank/DDBJ databases">
        <authorList>
            <person name="Bruccoleri R.E."/>
            <person name="Oakeley E.J."/>
            <person name="Faust A.-M."/>
            <person name="Dessus-Babus S."/>
            <person name="Altorfer M."/>
            <person name="Burckhardt D."/>
            <person name="Oertli M."/>
            <person name="Naumann U."/>
            <person name="Petersen F."/>
            <person name="Wong J."/>
        </authorList>
    </citation>
    <scope>NUCLEOTIDE SEQUENCE</scope>
    <source>
        <strain evidence="1">GSM-AAB239-AS_SAM_17_03QT</strain>
        <tissue evidence="1">Leaf</tissue>
    </source>
</reference>
<dbReference type="AlphaFoldDB" id="A0AAX6GUI9"/>
<sequence>MCFGSTTMKGLNCPSLYKKEEVPCWVRSNRLFQRHPHLQLLLHRPFLRRLCSILAHAVGRPLPQPLRRKKPSPPRRRHRPFLRRGLCRVRLRRTRVPGWPGACTPMSRRPGSEAASPSGTLALARCLHAYVEKAGFVSVPLWHGLSPSI</sequence>
<comment type="caution">
    <text evidence="1">The sequence shown here is derived from an EMBL/GenBank/DDBJ whole genome shotgun (WGS) entry which is preliminary data.</text>
</comment>
<evidence type="ECO:0000313" key="1">
    <source>
        <dbReference type="EMBL" id="KAJ6831987.1"/>
    </source>
</evidence>
<name>A0AAX6GUI9_IRIPA</name>